<accession>A0A4Z0A6X3</accession>
<reference evidence="1 2" key="1">
    <citation type="submission" date="2019-02" db="EMBL/GenBank/DDBJ databases">
        <title>Genome sequencing of the rare red list fungi Hericium alpestre (H. flagellum).</title>
        <authorList>
            <person name="Buettner E."/>
            <person name="Kellner H."/>
        </authorList>
    </citation>
    <scope>NUCLEOTIDE SEQUENCE [LARGE SCALE GENOMIC DNA]</scope>
    <source>
        <strain evidence="1 2">DSM 108284</strain>
    </source>
</reference>
<proteinExistence type="predicted"/>
<feature type="non-terminal residue" evidence="1">
    <location>
        <position position="126"/>
    </location>
</feature>
<comment type="caution">
    <text evidence="1">The sequence shown here is derived from an EMBL/GenBank/DDBJ whole genome shotgun (WGS) entry which is preliminary data.</text>
</comment>
<evidence type="ECO:0000313" key="2">
    <source>
        <dbReference type="Proteomes" id="UP000298061"/>
    </source>
</evidence>
<name>A0A4Z0A6X3_9AGAM</name>
<protein>
    <submittedName>
        <fullName evidence="1">Uncharacterized protein</fullName>
    </submittedName>
</protein>
<organism evidence="1 2">
    <name type="scientific">Hericium alpestre</name>
    <dbReference type="NCBI Taxonomy" id="135208"/>
    <lineage>
        <taxon>Eukaryota</taxon>
        <taxon>Fungi</taxon>
        <taxon>Dikarya</taxon>
        <taxon>Basidiomycota</taxon>
        <taxon>Agaricomycotina</taxon>
        <taxon>Agaricomycetes</taxon>
        <taxon>Russulales</taxon>
        <taxon>Hericiaceae</taxon>
        <taxon>Hericium</taxon>
    </lineage>
</organism>
<dbReference type="AlphaFoldDB" id="A0A4Z0A6X3"/>
<dbReference type="Proteomes" id="UP000298061">
    <property type="component" value="Unassembled WGS sequence"/>
</dbReference>
<dbReference type="OrthoDB" id="3308920at2759"/>
<sequence length="126" mass="14088">MSAGTASSAGSANMEEVMLTIKKQVIIEMLSTFLQYAKRHWTKEAYNYLTINFILVMFAITSKHPNPEVVLGVTPQSWVEAVFGKPGISTRPDWTAKSFNKACPHSEPRLAIIWEDKSLDLSPDET</sequence>
<keyword evidence="2" id="KW-1185">Reference proteome</keyword>
<evidence type="ECO:0000313" key="1">
    <source>
        <dbReference type="EMBL" id="TFY82485.1"/>
    </source>
</evidence>
<gene>
    <name evidence="1" type="ORF">EWM64_g1525</name>
</gene>
<dbReference type="EMBL" id="SFCI01000105">
    <property type="protein sequence ID" value="TFY82485.1"/>
    <property type="molecule type" value="Genomic_DNA"/>
</dbReference>